<sequence length="201" mass="22129">MEYQFVLFVAAIALMATGAPTNGAIGAVLLLSYLWLWLMIPNLIRAALFGFESYLNAPTVERAIFGGNFSRLGWSKAGSPLSRSYVNEYGERVGMDPTKDMEVRDKVEATKRARGPGEMRVFTLVDTYNIEMTLFEAERPSVSLFLCGAEGGMIPTTSLNRMDRVSRFRFSTSRPPVAVREITVGGCDGSGRVRSRPPDLG</sequence>
<proteinExistence type="predicted"/>
<accession>A0AA40A383</accession>
<comment type="caution">
    <text evidence="1">The sequence shown here is derived from an EMBL/GenBank/DDBJ whole genome shotgun (WGS) entry which is preliminary data.</text>
</comment>
<gene>
    <name evidence="1" type="ORF">B0H67DRAFT_590378</name>
</gene>
<dbReference type="EMBL" id="JAUKUA010000006">
    <property type="protein sequence ID" value="KAK0708491.1"/>
    <property type="molecule type" value="Genomic_DNA"/>
</dbReference>
<protein>
    <submittedName>
        <fullName evidence="1">Uncharacterized protein</fullName>
    </submittedName>
</protein>
<evidence type="ECO:0000313" key="1">
    <source>
        <dbReference type="EMBL" id="KAK0708491.1"/>
    </source>
</evidence>
<name>A0AA40A383_9PEZI</name>
<keyword evidence="2" id="KW-1185">Reference proteome</keyword>
<dbReference type="Proteomes" id="UP001172102">
    <property type="component" value="Unassembled WGS sequence"/>
</dbReference>
<reference evidence="1" key="1">
    <citation type="submission" date="2023-06" db="EMBL/GenBank/DDBJ databases">
        <title>Genome-scale phylogeny and comparative genomics of the fungal order Sordariales.</title>
        <authorList>
            <consortium name="Lawrence Berkeley National Laboratory"/>
            <person name="Hensen N."/>
            <person name="Bonometti L."/>
            <person name="Westerberg I."/>
            <person name="Brannstrom I.O."/>
            <person name="Guillou S."/>
            <person name="Cros-Aarteil S."/>
            <person name="Calhoun S."/>
            <person name="Haridas S."/>
            <person name="Kuo A."/>
            <person name="Mondo S."/>
            <person name="Pangilinan J."/>
            <person name="Riley R."/>
            <person name="Labutti K."/>
            <person name="Andreopoulos B."/>
            <person name="Lipzen A."/>
            <person name="Chen C."/>
            <person name="Yanf M."/>
            <person name="Daum C."/>
            <person name="Ng V."/>
            <person name="Clum A."/>
            <person name="Steindorff A."/>
            <person name="Ohm R."/>
            <person name="Martin F."/>
            <person name="Silar P."/>
            <person name="Natvig D."/>
            <person name="Lalanne C."/>
            <person name="Gautier V."/>
            <person name="Ament-Velasquez S.L."/>
            <person name="Kruys A."/>
            <person name="Hutchinson M.I."/>
            <person name="Powell A.J."/>
            <person name="Barry K."/>
            <person name="Miller A.N."/>
            <person name="Grigoriev I.V."/>
            <person name="Debuchy R."/>
            <person name="Gladieux P."/>
            <person name="Thoren M.H."/>
            <person name="Johannesson H."/>
        </authorList>
    </citation>
    <scope>NUCLEOTIDE SEQUENCE</scope>
    <source>
        <strain evidence="1">SMH4607-1</strain>
    </source>
</reference>
<evidence type="ECO:0000313" key="2">
    <source>
        <dbReference type="Proteomes" id="UP001172102"/>
    </source>
</evidence>
<dbReference type="AlphaFoldDB" id="A0AA40A383"/>
<organism evidence="1 2">
    <name type="scientific">Lasiosphaeris hirsuta</name>
    <dbReference type="NCBI Taxonomy" id="260670"/>
    <lineage>
        <taxon>Eukaryota</taxon>
        <taxon>Fungi</taxon>
        <taxon>Dikarya</taxon>
        <taxon>Ascomycota</taxon>
        <taxon>Pezizomycotina</taxon>
        <taxon>Sordariomycetes</taxon>
        <taxon>Sordariomycetidae</taxon>
        <taxon>Sordariales</taxon>
        <taxon>Lasiosphaeriaceae</taxon>
        <taxon>Lasiosphaeris</taxon>
    </lineage>
</organism>